<dbReference type="EMBL" id="AEPW01000005">
    <property type="protein sequence ID" value="EFU77909.1"/>
    <property type="molecule type" value="Genomic_DNA"/>
</dbReference>
<proteinExistence type="predicted"/>
<dbReference type="Proteomes" id="UP000003434">
    <property type="component" value="Unassembled WGS sequence"/>
</dbReference>
<dbReference type="HOGENOM" id="CLU_2898644_0_0_9"/>
<reference evidence="1 2" key="1">
    <citation type="submission" date="2010-12" db="EMBL/GenBank/DDBJ databases">
        <authorList>
            <person name="Muzny D."/>
            <person name="Qin X."/>
            <person name="Deng J."/>
            <person name="Jiang H."/>
            <person name="Liu Y."/>
            <person name="Qu J."/>
            <person name="Song X.-Z."/>
            <person name="Zhang L."/>
            <person name="Thornton R."/>
            <person name="Coyle M."/>
            <person name="Francisco L."/>
            <person name="Jackson L."/>
            <person name="Javaid M."/>
            <person name="Korchina V."/>
            <person name="Kovar C."/>
            <person name="Mata R."/>
            <person name="Mathew T."/>
            <person name="Ngo R."/>
            <person name="Nguyen L."/>
            <person name="Nguyen N."/>
            <person name="Okwuonu G."/>
            <person name="Ongeri F."/>
            <person name="Pham C."/>
            <person name="Simmons D."/>
            <person name="Wilczek-Boney K."/>
            <person name="Hale W."/>
            <person name="Jakkamsetti A."/>
            <person name="Pham P."/>
            <person name="Ruth R."/>
            <person name="San Lucas F."/>
            <person name="Warren J."/>
            <person name="Zhang J."/>
            <person name="Zhao Z."/>
            <person name="Zhou C."/>
            <person name="Zhu D."/>
            <person name="Lee S."/>
            <person name="Bess C."/>
            <person name="Blankenburg K."/>
            <person name="Forbes L."/>
            <person name="Fu Q."/>
            <person name="Gubbala S."/>
            <person name="Hirani K."/>
            <person name="Jayaseelan J.C."/>
            <person name="Lara F."/>
            <person name="Munidasa M."/>
            <person name="Palculict T."/>
            <person name="Patil S."/>
            <person name="Pu L.-L."/>
            <person name="Saada N."/>
            <person name="Tang L."/>
            <person name="Weissenberger G."/>
            <person name="Zhu Y."/>
            <person name="Hemphill L."/>
            <person name="Shang Y."/>
            <person name="Youmans B."/>
            <person name="Ayvaz T."/>
            <person name="Ross M."/>
            <person name="Santibanez J."/>
            <person name="Aqrawi P."/>
            <person name="Gross S."/>
            <person name="Joshi V."/>
            <person name="Fowler G."/>
            <person name="Nazareth L."/>
            <person name="Reid J."/>
            <person name="Worley K."/>
            <person name="Petrosino J."/>
            <person name="Highlander S."/>
            <person name="Gibbs R."/>
        </authorList>
    </citation>
    <scope>NUCLEOTIDE SEQUENCE [LARGE SCALE GENOMIC DNA]</scope>
    <source>
        <strain evidence="1 2">DSM 3986</strain>
    </source>
</reference>
<dbReference type="AlphaFoldDB" id="E6LJP5"/>
<evidence type="ECO:0000313" key="1">
    <source>
        <dbReference type="EMBL" id="EFU77909.1"/>
    </source>
</evidence>
<evidence type="ECO:0000313" key="2">
    <source>
        <dbReference type="Proteomes" id="UP000003434"/>
    </source>
</evidence>
<name>E6LJP5_9FIRM</name>
<accession>E6LJP5</accession>
<protein>
    <submittedName>
        <fullName evidence="1">Uncharacterized protein</fullName>
    </submittedName>
</protein>
<comment type="caution">
    <text evidence="1">The sequence shown here is derived from an EMBL/GenBank/DDBJ whole genome shotgun (WGS) entry which is preliminary data.</text>
</comment>
<sequence>MNLLPFNIYINIQPNYFIERHFIHIDALFGWRYLRYINAFCVNKNIYSMGIIIFIKNAFHYK</sequence>
<gene>
    <name evidence="1" type="ORF">HMPREF0381_0180</name>
</gene>
<organism evidence="1 2">
    <name type="scientific">Lachnoanaerobaculum saburreum DSM 3986</name>
    <dbReference type="NCBI Taxonomy" id="887325"/>
    <lineage>
        <taxon>Bacteria</taxon>
        <taxon>Bacillati</taxon>
        <taxon>Bacillota</taxon>
        <taxon>Clostridia</taxon>
        <taxon>Lachnospirales</taxon>
        <taxon>Lachnospiraceae</taxon>
        <taxon>Lachnoanaerobaculum</taxon>
    </lineage>
</organism>